<proteinExistence type="inferred from homology"/>
<name>A0A4S8JUL2_MUSBA</name>
<protein>
    <recommendedName>
        <fullName evidence="6">Protein ABIL1</fullName>
    </recommendedName>
</protein>
<evidence type="ECO:0000256" key="2">
    <source>
        <dbReference type="ARBA" id="ARBA00011513"/>
    </source>
</evidence>
<evidence type="ECO:0008006" key="6">
    <source>
        <dbReference type="Google" id="ProtNLM"/>
    </source>
</evidence>
<dbReference type="PANTHER" id="PTHR10460:SF10">
    <property type="entry name" value="PROTEIN ABIL3"/>
    <property type="match status" value="1"/>
</dbReference>
<gene>
    <name evidence="4" type="ORF">C4D60_Mb05t08380</name>
</gene>
<sequence>MNVEVSSPSSSSGSELAFSAREHCCTAFSARWVLFCHLCCFMLAAWHVPELRKNRLRCSGFKDRESVASLSYLGGVKGDAVAVIAARISISSYLFLSSMEIVALPSTSEMFNHQDASNFDELSMVQSLLFSDTLKDLKKLKLQLWSAAEYFELSYATDDHKQLVFNTLKEYAIEALVNTVDHLGSVSFKVNSLLDEKVEELSGVEFRVSSIEQRIRTCQELVDCEGLLQQSLVIKAPSYSKQYTLPGKSMPDSGRHAAPKYKNLIADNDNNTELYKSHAVHLTKMVKPPSFRKMLAMSPVSPRKMHPSLPSQQPKRCMGNTTSCGSVGEILQVALTLEKFQILLFEAPSLLALIN</sequence>
<evidence type="ECO:0000313" key="5">
    <source>
        <dbReference type="Proteomes" id="UP000317650"/>
    </source>
</evidence>
<comment type="function">
    <text evidence="3">Involved in regulation of actin and microtubule organization. Part of a WAVE complex that activates the Arp2/3 complex.</text>
</comment>
<evidence type="ECO:0000256" key="1">
    <source>
        <dbReference type="ARBA" id="ARBA00010020"/>
    </source>
</evidence>
<dbReference type="PANTHER" id="PTHR10460">
    <property type="entry name" value="ABL INTERACTOR FAMILY MEMBER"/>
    <property type="match status" value="1"/>
</dbReference>
<organism evidence="4 5">
    <name type="scientific">Musa balbisiana</name>
    <name type="common">Banana</name>
    <dbReference type="NCBI Taxonomy" id="52838"/>
    <lineage>
        <taxon>Eukaryota</taxon>
        <taxon>Viridiplantae</taxon>
        <taxon>Streptophyta</taxon>
        <taxon>Embryophyta</taxon>
        <taxon>Tracheophyta</taxon>
        <taxon>Spermatophyta</taxon>
        <taxon>Magnoliopsida</taxon>
        <taxon>Liliopsida</taxon>
        <taxon>Zingiberales</taxon>
        <taxon>Musaceae</taxon>
        <taxon>Musa</taxon>
    </lineage>
</organism>
<comment type="subunit">
    <text evidence="2">Binds SCAR.</text>
</comment>
<dbReference type="EMBL" id="PYDT01000003">
    <property type="protein sequence ID" value="THU65888.1"/>
    <property type="molecule type" value="Genomic_DNA"/>
</dbReference>
<dbReference type="Gene3D" id="6.10.140.1620">
    <property type="match status" value="1"/>
</dbReference>
<evidence type="ECO:0000256" key="3">
    <source>
        <dbReference type="ARBA" id="ARBA00025223"/>
    </source>
</evidence>
<evidence type="ECO:0000313" key="4">
    <source>
        <dbReference type="EMBL" id="THU65888.1"/>
    </source>
</evidence>
<dbReference type="Proteomes" id="UP000317650">
    <property type="component" value="Chromosome 5"/>
</dbReference>
<comment type="caution">
    <text evidence="4">The sequence shown here is derived from an EMBL/GenBank/DDBJ whole genome shotgun (WGS) entry which is preliminary data.</text>
</comment>
<dbReference type="AlphaFoldDB" id="A0A4S8JUL2"/>
<accession>A0A4S8JUL2</accession>
<reference evidence="4 5" key="1">
    <citation type="journal article" date="2019" name="Nat. Plants">
        <title>Genome sequencing of Musa balbisiana reveals subgenome evolution and function divergence in polyploid bananas.</title>
        <authorList>
            <person name="Yao X."/>
        </authorList>
    </citation>
    <scope>NUCLEOTIDE SEQUENCE [LARGE SCALE GENOMIC DNA]</scope>
    <source>
        <strain evidence="5">cv. DH-PKW</strain>
        <tissue evidence="4">Leaves</tissue>
    </source>
</reference>
<dbReference type="InterPro" id="IPR028457">
    <property type="entry name" value="ABI"/>
</dbReference>
<keyword evidence="5" id="KW-1185">Reference proteome</keyword>
<comment type="similarity">
    <text evidence="1">Belongs to the ABI family.</text>
</comment>